<dbReference type="GO" id="GO:0008270">
    <property type="term" value="F:zinc ion binding"/>
    <property type="evidence" value="ECO:0007669"/>
    <property type="project" value="UniProtKB-KW"/>
</dbReference>
<keyword evidence="9" id="KW-1185">Reference proteome</keyword>
<feature type="region of interest" description="Disordered" evidence="6">
    <location>
        <begin position="1"/>
        <end position="34"/>
    </location>
</feature>
<dbReference type="Pfam" id="PF00642">
    <property type="entry name" value="zf-CCCH"/>
    <property type="match status" value="1"/>
</dbReference>
<sequence length="940" mass="105697">MEGKVEDEDARRASPLDFPSAMEFGLDLGPENNEQFRTTHNQFDAALRGMQPNRGTGALPAQQEYFARNAISPPTIPRDTDIFFRRRTLAETFPVQTDNPLRGVSIGSMDNTPHHSSHSSIGSEDLSAANTFSSISRTGDTSSSTIGTPFSGHSVSSFTRTIGSAFTSSGYSSSNTSSPDRSYHGRIGAYGMASSSYSNATSDNDSLVRPFSRGTTYGEISNQARPFFTPVSADDEIVNRYSVSSTDEISNYTDSSRLQPLYTHPVALTSSRDSEGSASTRGRDSMPISSLNRPASRGRGFGSTDRSRSRPPSVSGRGRSTTRKSQSNRKGHDTSRSPRSGGNASTPNICFPANESLDSRESPLPQNLRGDPFRSAKVKTELCRNFNTAKGCPFGDKCNYAHGEHELKFTKLMDLHRAGLIDLEIFRTHPCPTWVATGACPFDQRCMGLHDPRVKAEQYPAWLPHAETPANKVDCGVNVDKFYHERVAATYNACPLFGYVPIVREKAPGNFDDEASFADFYQLVCNLEDLRQNITDTNDGVDEETILELVTTLRQSREGASYSYVPSHMFKGELCMVLQKKYFILRIINGKRHYESIPSPAASDLGDVEQDPLRGLFLITVREIAFGPVGDPTVPPVTMWFNLQEDELTKCTPQQAKHHNRSRHRLKKVINPFIAKGCAKKVKETQWRKSKYFYSYQPRDDDTNDLISDILRFRLKCLRHSRESTRMNHGIATSEKNILLAELSSLKKAYFALLRHWMTWSWPDQMLQEEIDDDTDVPPVESRYEGRIEEEEGYQKTENILCPKRRECDLTPTTKHCPTMIWRSFIINMHLLSHKPLNELMKNAGDLNDPTFSDTRRLPVLRDLSTGKTQLGQSPYRSLLQLKNVKAIEDLYEKWTGTKKHYRASFEKARKKINEKSGEDFSEDVKKTLKTSANRITRGL</sequence>
<evidence type="ECO:0000256" key="3">
    <source>
        <dbReference type="ARBA" id="ARBA00022771"/>
    </source>
</evidence>
<evidence type="ECO:0000256" key="6">
    <source>
        <dbReference type="SAM" id="MobiDB-lite"/>
    </source>
</evidence>
<evidence type="ECO:0000256" key="2">
    <source>
        <dbReference type="ARBA" id="ARBA00022737"/>
    </source>
</evidence>
<reference evidence="8 9" key="1">
    <citation type="journal article" date="2021" name="Sci. Rep.">
        <title>The genome of the diatom Chaetoceros tenuissimus carries an ancient integrated fragment of an extant virus.</title>
        <authorList>
            <person name="Hongo Y."/>
            <person name="Kimura K."/>
            <person name="Takaki Y."/>
            <person name="Yoshida Y."/>
            <person name="Baba S."/>
            <person name="Kobayashi G."/>
            <person name="Nagasaki K."/>
            <person name="Hano T."/>
            <person name="Tomaru Y."/>
        </authorList>
    </citation>
    <scope>NUCLEOTIDE SEQUENCE [LARGE SCALE GENOMIC DNA]</scope>
    <source>
        <strain evidence="8 9">NIES-3715</strain>
    </source>
</reference>
<dbReference type="PANTHER" id="PTHR12547">
    <property type="entry name" value="CCCH ZINC FINGER/TIS11-RELATED"/>
    <property type="match status" value="1"/>
</dbReference>
<name>A0AAD3DAM8_9STRA</name>
<feature type="zinc finger region" description="C3H1-type" evidence="5">
    <location>
        <begin position="425"/>
        <end position="453"/>
    </location>
</feature>
<dbReference type="InterPro" id="IPR000571">
    <property type="entry name" value="Znf_CCCH"/>
</dbReference>
<dbReference type="SMART" id="SM00356">
    <property type="entry name" value="ZnF_C3H1"/>
    <property type="match status" value="2"/>
</dbReference>
<dbReference type="SUPFAM" id="SSF90229">
    <property type="entry name" value="CCCH zinc finger"/>
    <property type="match status" value="1"/>
</dbReference>
<keyword evidence="3 5" id="KW-0863">Zinc-finger</keyword>
<feature type="compositionally biased region" description="Low complexity" evidence="6">
    <location>
        <begin position="310"/>
        <end position="319"/>
    </location>
</feature>
<protein>
    <recommendedName>
        <fullName evidence="7">C3H1-type domain-containing protein</fullName>
    </recommendedName>
</protein>
<comment type="caution">
    <text evidence="8">The sequence shown here is derived from an EMBL/GenBank/DDBJ whole genome shotgun (WGS) entry which is preliminary data.</text>
</comment>
<feature type="region of interest" description="Disordered" evidence="6">
    <location>
        <begin position="263"/>
        <end position="372"/>
    </location>
</feature>
<feature type="compositionally biased region" description="Polar residues" evidence="6">
    <location>
        <begin position="268"/>
        <end position="280"/>
    </location>
</feature>
<evidence type="ECO:0000256" key="4">
    <source>
        <dbReference type="ARBA" id="ARBA00022833"/>
    </source>
</evidence>
<dbReference type="Gene3D" id="4.10.1000.10">
    <property type="entry name" value="Zinc finger, CCCH-type"/>
    <property type="match status" value="1"/>
</dbReference>
<feature type="domain" description="C3H1-type" evidence="7">
    <location>
        <begin position="377"/>
        <end position="405"/>
    </location>
</feature>
<feature type="domain" description="C3H1-type" evidence="7">
    <location>
        <begin position="425"/>
        <end position="453"/>
    </location>
</feature>
<evidence type="ECO:0000313" key="9">
    <source>
        <dbReference type="Proteomes" id="UP001054902"/>
    </source>
</evidence>
<dbReference type="GO" id="GO:0003729">
    <property type="term" value="F:mRNA binding"/>
    <property type="evidence" value="ECO:0007669"/>
    <property type="project" value="InterPro"/>
</dbReference>
<keyword evidence="2" id="KW-0677">Repeat</keyword>
<dbReference type="AlphaFoldDB" id="A0AAD3DAM8"/>
<keyword evidence="4 5" id="KW-0862">Zinc</keyword>
<dbReference type="InterPro" id="IPR045877">
    <property type="entry name" value="ZFP36-like"/>
</dbReference>
<dbReference type="InterPro" id="IPR036855">
    <property type="entry name" value="Znf_CCCH_sf"/>
</dbReference>
<dbReference type="GO" id="GO:0010468">
    <property type="term" value="P:regulation of gene expression"/>
    <property type="evidence" value="ECO:0007669"/>
    <property type="project" value="UniProtKB-ARBA"/>
</dbReference>
<dbReference type="EMBL" id="BLLK01000062">
    <property type="protein sequence ID" value="GFH59114.1"/>
    <property type="molecule type" value="Genomic_DNA"/>
</dbReference>
<dbReference type="PANTHER" id="PTHR12547:SF18">
    <property type="entry name" value="PROTEIN TIS11"/>
    <property type="match status" value="1"/>
</dbReference>
<accession>A0AAD3DAM8</accession>
<evidence type="ECO:0000313" key="8">
    <source>
        <dbReference type="EMBL" id="GFH59114.1"/>
    </source>
</evidence>
<dbReference type="PROSITE" id="PS50103">
    <property type="entry name" value="ZF_C3H1"/>
    <property type="match status" value="2"/>
</dbReference>
<evidence type="ECO:0000256" key="1">
    <source>
        <dbReference type="ARBA" id="ARBA00022723"/>
    </source>
</evidence>
<feature type="compositionally biased region" description="Polar residues" evidence="6">
    <location>
        <begin position="337"/>
        <end position="348"/>
    </location>
</feature>
<gene>
    <name evidence="8" type="ORF">CTEN210_15590</name>
</gene>
<dbReference type="FunFam" id="4.10.1000.10:FF:000003">
    <property type="entry name" value="Zinc finger CCCH domain-containing protein"/>
    <property type="match status" value="1"/>
</dbReference>
<evidence type="ECO:0000256" key="5">
    <source>
        <dbReference type="PROSITE-ProRule" id="PRU00723"/>
    </source>
</evidence>
<evidence type="ECO:0000259" key="7">
    <source>
        <dbReference type="PROSITE" id="PS50103"/>
    </source>
</evidence>
<feature type="region of interest" description="Disordered" evidence="6">
    <location>
        <begin position="100"/>
        <end position="125"/>
    </location>
</feature>
<dbReference type="Proteomes" id="UP001054902">
    <property type="component" value="Unassembled WGS sequence"/>
</dbReference>
<feature type="compositionally biased region" description="Basic residues" evidence="6">
    <location>
        <begin position="320"/>
        <end position="329"/>
    </location>
</feature>
<proteinExistence type="predicted"/>
<organism evidence="8 9">
    <name type="scientific">Chaetoceros tenuissimus</name>
    <dbReference type="NCBI Taxonomy" id="426638"/>
    <lineage>
        <taxon>Eukaryota</taxon>
        <taxon>Sar</taxon>
        <taxon>Stramenopiles</taxon>
        <taxon>Ochrophyta</taxon>
        <taxon>Bacillariophyta</taxon>
        <taxon>Coscinodiscophyceae</taxon>
        <taxon>Chaetocerotophycidae</taxon>
        <taxon>Chaetocerotales</taxon>
        <taxon>Chaetocerotaceae</taxon>
        <taxon>Chaetoceros</taxon>
    </lineage>
</organism>
<feature type="zinc finger region" description="C3H1-type" evidence="5">
    <location>
        <begin position="377"/>
        <end position="405"/>
    </location>
</feature>
<keyword evidence="1 5" id="KW-0479">Metal-binding</keyword>
<dbReference type="GO" id="GO:0051252">
    <property type="term" value="P:regulation of RNA metabolic process"/>
    <property type="evidence" value="ECO:0007669"/>
    <property type="project" value="UniProtKB-ARBA"/>
</dbReference>
<feature type="compositionally biased region" description="Basic and acidic residues" evidence="6">
    <location>
        <begin position="1"/>
        <end position="14"/>
    </location>
</feature>